<keyword evidence="7" id="KW-1185">Reference proteome</keyword>
<dbReference type="Gene3D" id="2.130.10.10">
    <property type="entry name" value="YVTN repeat-like/Quinoprotein amine dehydrogenase"/>
    <property type="match status" value="3"/>
</dbReference>
<name>A0A2C9UBA6_MANES</name>
<evidence type="ECO:0000259" key="5">
    <source>
        <dbReference type="PROSITE" id="PS50897"/>
    </source>
</evidence>
<dbReference type="InterPro" id="IPR027728">
    <property type="entry name" value="Topless_fam"/>
</dbReference>
<dbReference type="PROSITE" id="PS50082">
    <property type="entry name" value="WD_REPEATS_2"/>
    <property type="match status" value="2"/>
</dbReference>
<dbReference type="PROSITE" id="PS00678">
    <property type="entry name" value="WD_REPEATS_1"/>
    <property type="match status" value="2"/>
</dbReference>
<feature type="region of interest" description="Disordered" evidence="4">
    <location>
        <begin position="270"/>
        <end position="289"/>
    </location>
</feature>
<dbReference type="PANTHER" id="PTHR44083">
    <property type="entry name" value="TOPLESS-RELATED PROTEIN 1-RELATED"/>
    <property type="match status" value="1"/>
</dbReference>
<dbReference type="Gramene" id="Manes.16G124800.4.v8.1">
    <property type="protein sequence ID" value="Manes.16G124800.4.v8.1.CDS"/>
    <property type="gene ID" value="Manes.16G124800.v8.1"/>
</dbReference>
<evidence type="ECO:0000256" key="4">
    <source>
        <dbReference type="SAM" id="MobiDB-lite"/>
    </source>
</evidence>
<dbReference type="InterPro" id="IPR048419">
    <property type="entry name" value="Topless_Znf"/>
</dbReference>
<gene>
    <name evidence="6" type="ORF">MANES_16G124800v8</name>
</gene>
<accession>A0A2C9UBA6</accession>
<dbReference type="Pfam" id="PF00400">
    <property type="entry name" value="WD40"/>
    <property type="match status" value="3"/>
</dbReference>
<dbReference type="PROSITE" id="PS50294">
    <property type="entry name" value="WD_REPEATS_REGION"/>
    <property type="match status" value="2"/>
</dbReference>
<protein>
    <recommendedName>
        <fullName evidence="5">CTLH domain-containing protein</fullName>
    </recommendedName>
</protein>
<dbReference type="SMART" id="SM00668">
    <property type="entry name" value="CTLH"/>
    <property type="match status" value="1"/>
</dbReference>
<dbReference type="STRING" id="3983.A0A2C9UBA6"/>
<feature type="compositionally biased region" description="Polar residues" evidence="4">
    <location>
        <begin position="273"/>
        <end position="283"/>
    </location>
</feature>
<dbReference type="InterPro" id="IPR054532">
    <property type="entry name" value="TPL_SMU1_LisH-like"/>
</dbReference>
<dbReference type="PANTHER" id="PTHR44083:SF30">
    <property type="entry name" value="TOPLESS-LIKE PROTEIN"/>
    <property type="match status" value="1"/>
</dbReference>
<feature type="domain" description="CTLH" evidence="5">
    <location>
        <begin position="35"/>
        <end position="92"/>
    </location>
</feature>
<dbReference type="SMART" id="SM00667">
    <property type="entry name" value="LisH"/>
    <property type="match status" value="1"/>
</dbReference>
<dbReference type="SMART" id="SM00320">
    <property type="entry name" value="WD40"/>
    <property type="match status" value="10"/>
</dbReference>
<proteinExistence type="predicted"/>
<dbReference type="Gramene" id="Manes.16G124800.5.v8.1">
    <property type="protein sequence ID" value="Manes.16G124800.5.v8.1.CDS"/>
    <property type="gene ID" value="Manes.16G124800.v8.1"/>
</dbReference>
<comment type="caution">
    <text evidence="6">The sequence shown here is derived from an EMBL/GenBank/DDBJ whole genome shotgun (WGS) entry which is preliminary data.</text>
</comment>
<evidence type="ECO:0000256" key="2">
    <source>
        <dbReference type="ARBA" id="ARBA00022737"/>
    </source>
</evidence>
<evidence type="ECO:0000256" key="1">
    <source>
        <dbReference type="ARBA" id="ARBA00022574"/>
    </source>
</evidence>
<dbReference type="EMBL" id="CM004402">
    <property type="protein sequence ID" value="OAY27426.1"/>
    <property type="molecule type" value="Genomic_DNA"/>
</dbReference>
<dbReference type="InterPro" id="IPR019775">
    <property type="entry name" value="WD40_repeat_CS"/>
</dbReference>
<feature type="repeat" description="WD" evidence="3">
    <location>
        <begin position="899"/>
        <end position="940"/>
    </location>
</feature>
<dbReference type="InterPro" id="IPR006595">
    <property type="entry name" value="CTLH_C"/>
</dbReference>
<dbReference type="PROSITE" id="PS50897">
    <property type="entry name" value="CTLH"/>
    <property type="match status" value="1"/>
</dbReference>
<dbReference type="SUPFAM" id="SSF50978">
    <property type="entry name" value="WD40 repeat-like"/>
    <property type="match status" value="3"/>
</dbReference>
<evidence type="ECO:0000256" key="3">
    <source>
        <dbReference type="PROSITE-ProRule" id="PRU00221"/>
    </source>
</evidence>
<dbReference type="GO" id="GO:0006355">
    <property type="term" value="P:regulation of DNA-templated transcription"/>
    <property type="evidence" value="ECO:0000318"/>
    <property type="project" value="GO_Central"/>
</dbReference>
<evidence type="ECO:0000313" key="6">
    <source>
        <dbReference type="EMBL" id="OAY27426.1"/>
    </source>
</evidence>
<dbReference type="InterPro" id="IPR006594">
    <property type="entry name" value="LisH"/>
</dbReference>
<dbReference type="InterPro" id="IPR001680">
    <property type="entry name" value="WD40_rpt"/>
</dbReference>
<dbReference type="PROSITE" id="PS50896">
    <property type="entry name" value="LISH"/>
    <property type="match status" value="1"/>
</dbReference>
<organism evidence="6 7">
    <name type="scientific">Manihot esculenta</name>
    <name type="common">Cassava</name>
    <name type="synonym">Jatropha manihot</name>
    <dbReference type="NCBI Taxonomy" id="3983"/>
    <lineage>
        <taxon>Eukaryota</taxon>
        <taxon>Viridiplantae</taxon>
        <taxon>Streptophyta</taxon>
        <taxon>Embryophyta</taxon>
        <taxon>Tracheophyta</taxon>
        <taxon>Spermatophyta</taxon>
        <taxon>Magnoliopsida</taxon>
        <taxon>eudicotyledons</taxon>
        <taxon>Gunneridae</taxon>
        <taxon>Pentapetalae</taxon>
        <taxon>rosids</taxon>
        <taxon>fabids</taxon>
        <taxon>Malpighiales</taxon>
        <taxon>Euphorbiaceae</taxon>
        <taxon>Crotonoideae</taxon>
        <taxon>Manihoteae</taxon>
        <taxon>Manihot</taxon>
    </lineage>
</organism>
<keyword evidence="1 3" id="KW-0853">WD repeat</keyword>
<reference evidence="7" key="1">
    <citation type="journal article" date="2016" name="Nat. Biotechnol.">
        <title>Sequencing wild and cultivated cassava and related species reveals extensive interspecific hybridization and genetic diversity.</title>
        <authorList>
            <person name="Bredeson J.V."/>
            <person name="Lyons J.B."/>
            <person name="Prochnik S.E."/>
            <person name="Wu G.A."/>
            <person name="Ha C.M."/>
            <person name="Edsinger-Gonzales E."/>
            <person name="Grimwood J."/>
            <person name="Schmutz J."/>
            <person name="Rabbi I.Y."/>
            <person name="Egesi C."/>
            <person name="Nauluvula P."/>
            <person name="Lebot V."/>
            <person name="Ndunguru J."/>
            <person name="Mkamilo G."/>
            <person name="Bart R.S."/>
            <person name="Setter T.L."/>
            <person name="Gleadow R.M."/>
            <person name="Kulakow P."/>
            <person name="Ferguson M.E."/>
            <person name="Rounsley S."/>
            <person name="Rokhsar D.S."/>
        </authorList>
    </citation>
    <scope>NUCLEOTIDE SEQUENCE [LARGE SCALE GENOMIC DNA]</scope>
    <source>
        <strain evidence="7">cv. AM560-2</strain>
    </source>
</reference>
<sequence length="1121" mass="124628">MSTLNKELVFLILQFLDEEGLKGAAHMLENETGLYFNMEFFEEMLLNGHWDEAEKYLAGFTKLDDNRYSTKIFFEIRKQKFLEQLDKNERAKALDILMKDLKVFAPDNEVLFKEMTQLLTLNDIRENDSLSLYGDTESARKILTLEVKKVIEANPLLHDKLKFPSIRSQRLRRLINQGLNWQHIHCTHPQPNPNISTLFVDHVCLPPEDQLLSTSSDNNLVTTSMTAPKSPASSISTPSTVSHSEIWSGTICLGGSTNLDGLKTNGVSEYFPSETSNEETSAVSHPGESFLDNANDFSSTIHPDQSILRILDDLPESPQKNNSFESHRQISNTDLPKNVARILTEASSPMSMDFHPVKQTILLVGTNMGDIGLWKVSSGEKLLSRNFKVWDIGACSMKFKTAFLKDPCVSVNCIAWSPEGSLFGAAYSKHIVQLYSYAGLYDVQQQMEIDAHVGGVNDLAFSAVANKLLVITCGDDKMIKVWDVTTGVRMYSFEGHDSAVYSICPHSKENIHFIFSTSVDGHIKAWLYDNCGARVDIDAPGLGCTSLAYNADDRRLFSCGTNKCGESFLVEWNESEGTIKRVYSGLQKNSLAVVQFDIMKNQFLAAGDEHVIKIWDMDKVDLFSTIDADGGLPENPCIRFNKDGTLLAVFANENRIKILATDRGLQLQPISENCSVDASRVLSDTFMKLAIHTPSTVSCAGIADEALTNWESKGLEAVKCEFTGKADRKLFEINKPSQCRTLWLPSSYVKANKISKLVYNNAGDAILALVSNGIHLFWKWQLTDLNASGKATTEVLPQQWQPKCGSRLMINDLTGTKYEETLPCFALSKNDSYLMSASGGKISLFNLMSFKKMLCIMPPPPATTSLAFLPQDNNIVAIGRDDSTILIYNVRLAKVIHKLEGHSKRVSSVAFSEALNVLVSSGADSQILVWNIEGWEKHRSRFLEIPDKKKPVALLDTHIQFHQDQTQFLAVNERHLTIYEARNLECLKEWGRGDLAPISQATFSCDSQMVYASFMDGSVSIFGASHLQLLCRITSTAYLPVGSRDDAYPLVIAAHPQKPNQFTVGLSNGGVIVFEPLNPTGKWSTFPPFEDGSAGAMSVESDNDDCGSSQPDFNDFRVRSN</sequence>
<feature type="region of interest" description="Disordered" evidence="4">
    <location>
        <begin position="1095"/>
        <end position="1121"/>
    </location>
</feature>
<feature type="repeat" description="WD" evidence="3">
    <location>
        <begin position="449"/>
        <end position="492"/>
    </location>
</feature>
<dbReference type="InterPro" id="IPR015943">
    <property type="entry name" value="WD40/YVTN_repeat-like_dom_sf"/>
</dbReference>
<dbReference type="Proteomes" id="UP000091857">
    <property type="component" value="Chromosome 16"/>
</dbReference>
<dbReference type="Pfam" id="PF21889">
    <property type="entry name" value="TPR1-like_2nd"/>
    <property type="match status" value="1"/>
</dbReference>
<keyword evidence="2" id="KW-0677">Repeat</keyword>
<dbReference type="Pfam" id="PF21359">
    <property type="entry name" value="zf_topless"/>
    <property type="match status" value="1"/>
</dbReference>
<dbReference type="Gramene" id="Manes.16G124800.3.v8.1">
    <property type="protein sequence ID" value="Manes.16G124800.3.v8.1.CDS"/>
    <property type="gene ID" value="Manes.16G124800.v8.1"/>
</dbReference>
<evidence type="ECO:0000313" key="7">
    <source>
        <dbReference type="Proteomes" id="UP000091857"/>
    </source>
</evidence>
<dbReference type="OrthoDB" id="972532at2759"/>
<dbReference type="InterPro" id="IPR036322">
    <property type="entry name" value="WD40_repeat_dom_sf"/>
</dbReference>
<dbReference type="InterPro" id="IPR054080">
    <property type="entry name" value="TPR1-like_2nd"/>
</dbReference>
<dbReference type="AlphaFoldDB" id="A0A2C9UBA6"/>
<dbReference type="Pfam" id="PF17814">
    <property type="entry name" value="LisH_TPL"/>
    <property type="match status" value="1"/>
</dbReference>